<comment type="caution">
    <text evidence="2">The sequence shown here is derived from an EMBL/GenBank/DDBJ whole genome shotgun (WGS) entry which is preliminary data.</text>
</comment>
<protein>
    <submittedName>
        <fullName evidence="2">Unnamed protein product</fullName>
    </submittedName>
</protein>
<feature type="compositionally biased region" description="Polar residues" evidence="1">
    <location>
        <begin position="79"/>
        <end position="112"/>
    </location>
</feature>
<accession>A0A9W6XVU7</accession>
<reference evidence="2" key="1">
    <citation type="submission" date="2023-04" db="EMBL/GenBank/DDBJ databases">
        <title>Phytophthora fragariaefolia NBRC 109709.</title>
        <authorList>
            <person name="Ichikawa N."/>
            <person name="Sato H."/>
            <person name="Tonouchi N."/>
        </authorList>
    </citation>
    <scope>NUCLEOTIDE SEQUENCE</scope>
    <source>
        <strain evidence="2">NBRC 109709</strain>
    </source>
</reference>
<dbReference type="EMBL" id="BSXT01002056">
    <property type="protein sequence ID" value="GMF46942.1"/>
    <property type="molecule type" value="Genomic_DNA"/>
</dbReference>
<organism evidence="2 3">
    <name type="scientific">Phytophthora fragariaefolia</name>
    <dbReference type="NCBI Taxonomy" id="1490495"/>
    <lineage>
        <taxon>Eukaryota</taxon>
        <taxon>Sar</taxon>
        <taxon>Stramenopiles</taxon>
        <taxon>Oomycota</taxon>
        <taxon>Peronosporomycetes</taxon>
        <taxon>Peronosporales</taxon>
        <taxon>Peronosporaceae</taxon>
        <taxon>Phytophthora</taxon>
    </lineage>
</organism>
<keyword evidence="3" id="KW-1185">Reference proteome</keyword>
<evidence type="ECO:0000313" key="3">
    <source>
        <dbReference type="Proteomes" id="UP001165121"/>
    </source>
</evidence>
<evidence type="ECO:0000256" key="1">
    <source>
        <dbReference type="SAM" id="MobiDB-lite"/>
    </source>
</evidence>
<proteinExistence type="predicted"/>
<dbReference type="AlphaFoldDB" id="A0A9W6XVU7"/>
<evidence type="ECO:0000313" key="2">
    <source>
        <dbReference type="EMBL" id="GMF46942.1"/>
    </source>
</evidence>
<feature type="compositionally biased region" description="Polar residues" evidence="1">
    <location>
        <begin position="124"/>
        <end position="135"/>
    </location>
</feature>
<dbReference type="Proteomes" id="UP001165121">
    <property type="component" value="Unassembled WGS sequence"/>
</dbReference>
<feature type="region of interest" description="Disordered" evidence="1">
    <location>
        <begin position="79"/>
        <end position="135"/>
    </location>
</feature>
<name>A0A9W6XVU7_9STRA</name>
<gene>
    <name evidence="2" type="ORF">Pfra01_001749800</name>
</gene>
<sequence length="135" mass="14615">MGCQQKQIEGMTEAVQLHIEAWWGLFVGMSTTVEPEVRGSRRALEPTVMLATGSNRPLEDCMKYEAHIPVASTAVASLRPQTQQNNGPASVSANAAIRTNQPAPDSKQQSLRRMTPVKKGSHTKGGQQDVDTGML</sequence>